<comment type="caution">
    <text evidence="1">The sequence shown here is derived from an EMBL/GenBank/DDBJ whole genome shotgun (WGS) entry which is preliminary data.</text>
</comment>
<evidence type="ECO:0000313" key="1">
    <source>
        <dbReference type="EMBL" id="GAA2429414.1"/>
    </source>
</evidence>
<dbReference type="EMBL" id="BAAARW010000019">
    <property type="protein sequence ID" value="GAA2429414.1"/>
    <property type="molecule type" value="Genomic_DNA"/>
</dbReference>
<dbReference type="RefSeq" id="WP_344591832.1">
    <property type="nucleotide sequence ID" value="NZ_BAAARW010000019.1"/>
</dbReference>
<evidence type="ECO:0000313" key="2">
    <source>
        <dbReference type="Proteomes" id="UP001501231"/>
    </source>
</evidence>
<evidence type="ECO:0008006" key="3">
    <source>
        <dbReference type="Google" id="ProtNLM"/>
    </source>
</evidence>
<dbReference type="Proteomes" id="UP001501231">
    <property type="component" value="Unassembled WGS sequence"/>
</dbReference>
<accession>A0ABP5WKG9</accession>
<proteinExistence type="predicted"/>
<gene>
    <name evidence="1" type="ORF">GCM10010191_48520</name>
</gene>
<reference evidence="2" key="1">
    <citation type="journal article" date="2019" name="Int. J. Syst. Evol. Microbiol.">
        <title>The Global Catalogue of Microorganisms (GCM) 10K type strain sequencing project: providing services to taxonomists for standard genome sequencing and annotation.</title>
        <authorList>
            <consortium name="The Broad Institute Genomics Platform"/>
            <consortium name="The Broad Institute Genome Sequencing Center for Infectious Disease"/>
            <person name="Wu L."/>
            <person name="Ma J."/>
        </authorList>
    </citation>
    <scope>NUCLEOTIDE SEQUENCE [LARGE SCALE GENOMIC DNA]</scope>
    <source>
        <strain evidence="2">JCM 3325</strain>
    </source>
</reference>
<name>A0ABP5WKG9_9ACTN</name>
<protein>
    <recommendedName>
        <fullName evidence="3">ANTAR domain-containing protein</fullName>
    </recommendedName>
</protein>
<sequence>MEAAYLVRTREIDAGLQQALTALKDTHIATTARLTLADMVLRTLPEQARGLPAARELRELTTTA</sequence>
<keyword evidence="2" id="KW-1185">Reference proteome</keyword>
<organism evidence="1 2">
    <name type="scientific">Actinomadura vinacea</name>
    <dbReference type="NCBI Taxonomy" id="115336"/>
    <lineage>
        <taxon>Bacteria</taxon>
        <taxon>Bacillati</taxon>
        <taxon>Actinomycetota</taxon>
        <taxon>Actinomycetes</taxon>
        <taxon>Streptosporangiales</taxon>
        <taxon>Thermomonosporaceae</taxon>
        <taxon>Actinomadura</taxon>
    </lineage>
</organism>